<dbReference type="InterPro" id="IPR025714">
    <property type="entry name" value="Methyltranfer_dom"/>
</dbReference>
<organism evidence="2 3">
    <name type="scientific">Fonsecaea erecta</name>
    <dbReference type="NCBI Taxonomy" id="1367422"/>
    <lineage>
        <taxon>Eukaryota</taxon>
        <taxon>Fungi</taxon>
        <taxon>Dikarya</taxon>
        <taxon>Ascomycota</taxon>
        <taxon>Pezizomycotina</taxon>
        <taxon>Eurotiomycetes</taxon>
        <taxon>Chaetothyriomycetidae</taxon>
        <taxon>Chaetothyriales</taxon>
        <taxon>Herpotrichiellaceae</taxon>
        <taxon>Fonsecaea</taxon>
    </lineage>
</organism>
<dbReference type="PANTHER" id="PTHR43591">
    <property type="entry name" value="METHYLTRANSFERASE"/>
    <property type="match status" value="1"/>
</dbReference>
<proteinExistence type="predicted"/>
<dbReference type="InterPro" id="IPR029063">
    <property type="entry name" value="SAM-dependent_MTases_sf"/>
</dbReference>
<reference evidence="2 3" key="1">
    <citation type="submission" date="2016-04" db="EMBL/GenBank/DDBJ databases">
        <title>Draft genome of Fonsecaea erecta CBS 125763.</title>
        <authorList>
            <person name="Weiss V.A."/>
            <person name="Vicente V.A."/>
            <person name="Raittz R.T."/>
            <person name="Moreno L.F."/>
            <person name="De Souza E.M."/>
            <person name="Pedrosa F.O."/>
            <person name="Steffens M.B."/>
            <person name="Faoro H."/>
            <person name="Tadra-Sfeir M.Z."/>
            <person name="Najafzadeh M.J."/>
            <person name="Felipe M.S."/>
            <person name="Teixeira M."/>
            <person name="Sun J."/>
            <person name="Xi L."/>
            <person name="Gomes R."/>
            <person name="De Azevedo C.M."/>
            <person name="Salgado C.G."/>
            <person name="Da Silva M.B."/>
            <person name="Nascimento M.F."/>
            <person name="Queiroz-Telles F."/>
            <person name="Attili D.S."/>
            <person name="Gorbushina A."/>
        </authorList>
    </citation>
    <scope>NUCLEOTIDE SEQUENCE [LARGE SCALE GENOMIC DNA]</scope>
    <source>
        <strain evidence="2 3">CBS 125763</strain>
    </source>
</reference>
<name>A0A178ZXI5_9EURO</name>
<protein>
    <recommendedName>
        <fullName evidence="1">Methyltransferase domain-containing protein</fullName>
    </recommendedName>
</protein>
<accession>A0A178ZXI5</accession>
<comment type="caution">
    <text evidence="2">The sequence shown here is derived from an EMBL/GenBank/DDBJ whole genome shotgun (WGS) entry which is preliminary data.</text>
</comment>
<evidence type="ECO:0000313" key="3">
    <source>
        <dbReference type="Proteomes" id="UP000078343"/>
    </source>
</evidence>
<gene>
    <name evidence="2" type="ORF">AYL99_00512</name>
</gene>
<evidence type="ECO:0000259" key="1">
    <source>
        <dbReference type="Pfam" id="PF13847"/>
    </source>
</evidence>
<dbReference type="GeneID" id="30004682"/>
<dbReference type="AlphaFoldDB" id="A0A178ZXI5"/>
<dbReference type="PANTHER" id="PTHR43591:SF110">
    <property type="entry name" value="RHODANESE DOMAIN-CONTAINING PROTEIN"/>
    <property type="match status" value="1"/>
</dbReference>
<dbReference type="OrthoDB" id="417697at2759"/>
<dbReference type="STRING" id="1367422.A0A178ZXI5"/>
<dbReference type="Pfam" id="PF13847">
    <property type="entry name" value="Methyltransf_31"/>
    <property type="match status" value="1"/>
</dbReference>
<dbReference type="EMBL" id="LVYI01000001">
    <property type="protein sequence ID" value="OAP64540.1"/>
    <property type="molecule type" value="Genomic_DNA"/>
</dbReference>
<dbReference type="CDD" id="cd02440">
    <property type="entry name" value="AdoMet_MTases"/>
    <property type="match status" value="1"/>
</dbReference>
<evidence type="ECO:0000313" key="2">
    <source>
        <dbReference type="EMBL" id="OAP64540.1"/>
    </source>
</evidence>
<dbReference type="RefSeq" id="XP_018697907.1">
    <property type="nucleotide sequence ID" value="XM_018832028.1"/>
</dbReference>
<keyword evidence="3" id="KW-1185">Reference proteome</keyword>
<dbReference type="Gene3D" id="3.40.50.150">
    <property type="entry name" value="Vaccinia Virus protein VP39"/>
    <property type="match status" value="1"/>
</dbReference>
<dbReference type="SUPFAM" id="SSF53335">
    <property type="entry name" value="S-adenosyl-L-methionine-dependent methyltransferases"/>
    <property type="match status" value="1"/>
</dbReference>
<feature type="domain" description="Methyltransferase" evidence="1">
    <location>
        <begin position="54"/>
        <end position="172"/>
    </location>
</feature>
<dbReference type="Proteomes" id="UP000078343">
    <property type="component" value="Unassembled WGS sequence"/>
</dbReference>
<sequence length="287" mass="32629">MDSTETEQNDRYFFSRTFLSSVRLTAQHFLWVLKNGFLLHQAVEQRLSQVDTPEVVDVATGNAIVALTIARDPPRSKVVALDISDQQYPPAWTCPANIEFGLWNFFDPVPEQFYERFDVVHIRAVCSTLYGTSKAEILDKLIKMLKPGGYLQWHECYSNLIGVLDEHSSLNHSPGLTDYFEVIDKHTGGLSCARQFDDLEQVFQSKGLMDVEKTVSRVIPHLLKYETDLVLMSMQEVMGTLRRRMDHSPEVMRKLEEAQAMMSSEAASGKCFIYLMAVFVGRKPGGH</sequence>